<dbReference type="PANTHER" id="PTHR15132">
    <property type="entry name" value="SNRNA-ACTIVATING PROTEIN COMPLEX SUBUNIT 2"/>
    <property type="match status" value="1"/>
</dbReference>
<proteinExistence type="predicted"/>
<keyword evidence="3" id="KW-1185">Reference proteome</keyword>
<evidence type="ECO:0000313" key="2">
    <source>
        <dbReference type="EMBL" id="GFO27493.1"/>
    </source>
</evidence>
<dbReference type="InterPro" id="IPR021281">
    <property type="entry name" value="SNAPC2"/>
</dbReference>
<dbReference type="Proteomes" id="UP000735302">
    <property type="component" value="Unassembled WGS sequence"/>
</dbReference>
<dbReference type="GO" id="GO:0009301">
    <property type="term" value="P:snRNA transcription"/>
    <property type="evidence" value="ECO:0007669"/>
    <property type="project" value="InterPro"/>
</dbReference>
<organism evidence="2 3">
    <name type="scientific">Plakobranchus ocellatus</name>
    <dbReference type="NCBI Taxonomy" id="259542"/>
    <lineage>
        <taxon>Eukaryota</taxon>
        <taxon>Metazoa</taxon>
        <taxon>Spiralia</taxon>
        <taxon>Lophotrochozoa</taxon>
        <taxon>Mollusca</taxon>
        <taxon>Gastropoda</taxon>
        <taxon>Heterobranchia</taxon>
        <taxon>Euthyneura</taxon>
        <taxon>Panpulmonata</taxon>
        <taxon>Sacoglossa</taxon>
        <taxon>Placobranchoidea</taxon>
        <taxon>Plakobranchidae</taxon>
        <taxon>Plakobranchus</taxon>
    </lineage>
</organism>
<comment type="caution">
    <text evidence="2">The sequence shown here is derived from an EMBL/GenBank/DDBJ whole genome shotgun (WGS) entry which is preliminary data.</text>
</comment>
<dbReference type="CDD" id="cd00167">
    <property type="entry name" value="SANT"/>
    <property type="match status" value="1"/>
</dbReference>
<dbReference type="GO" id="GO:0016604">
    <property type="term" value="C:nuclear body"/>
    <property type="evidence" value="ECO:0007669"/>
    <property type="project" value="TreeGrafter"/>
</dbReference>
<feature type="region of interest" description="Disordered" evidence="1">
    <location>
        <begin position="1"/>
        <end position="59"/>
    </location>
</feature>
<dbReference type="GO" id="GO:0016251">
    <property type="term" value="F:RNA polymerase II general transcription initiation factor activity"/>
    <property type="evidence" value="ECO:0007669"/>
    <property type="project" value="InterPro"/>
</dbReference>
<feature type="region of interest" description="Disordered" evidence="1">
    <location>
        <begin position="280"/>
        <end position="303"/>
    </location>
</feature>
<sequence length="396" mass="43932">MNSNSAHSVEEERDASFSGKETEPQKNSDIFTRSKSALRKRGAPKNIWGKAPNKKKSFSSKSLLNQSGLSWTLLEKRCLLEGLKNYGPRNTKLIANLIGSKSEPEVQEKIFSLRGSAACDIQGSDSIKQEDKAPIEKWIHSVTELVNCDDTDYSQMITKALGYIAKHEDFEDSQVADLSWKNIYMFLYELAENREFGLPKLSDIESMILLELMSDLGLVLKKSNTSCQRQILEHKIQMIDAGLGIANADRPQRAQCTSLLARALANDFTGLDGLLVNSKQKSSDSSIHKPHKDNRSGIEAESTSSWANSDKLFSNNDACSSSSTPVESHIGTASSSVHQMQTEAENNLVPRHEVDLSQHVVLRNAVGVKKTFIKPKFFTLNPLCIPTKLLDFPSNV</sequence>
<evidence type="ECO:0000256" key="1">
    <source>
        <dbReference type="SAM" id="MobiDB-lite"/>
    </source>
</evidence>
<protein>
    <submittedName>
        <fullName evidence="2">Uncharacterized protein</fullName>
    </submittedName>
</protein>
<evidence type="ECO:0000313" key="3">
    <source>
        <dbReference type="Proteomes" id="UP000735302"/>
    </source>
</evidence>
<dbReference type="InterPro" id="IPR001005">
    <property type="entry name" value="SANT/Myb"/>
</dbReference>
<dbReference type="AlphaFoldDB" id="A0AAV4C909"/>
<reference evidence="2 3" key="1">
    <citation type="journal article" date="2021" name="Elife">
        <title>Chloroplast acquisition without the gene transfer in kleptoplastic sea slugs, Plakobranchus ocellatus.</title>
        <authorList>
            <person name="Maeda T."/>
            <person name="Takahashi S."/>
            <person name="Yoshida T."/>
            <person name="Shimamura S."/>
            <person name="Takaki Y."/>
            <person name="Nagai Y."/>
            <person name="Toyoda A."/>
            <person name="Suzuki Y."/>
            <person name="Arimoto A."/>
            <person name="Ishii H."/>
            <person name="Satoh N."/>
            <person name="Nishiyama T."/>
            <person name="Hasebe M."/>
            <person name="Maruyama T."/>
            <person name="Minagawa J."/>
            <person name="Obokata J."/>
            <person name="Shigenobu S."/>
        </authorList>
    </citation>
    <scope>NUCLEOTIDE SEQUENCE [LARGE SCALE GENOMIC DNA]</scope>
</reference>
<accession>A0AAV4C909</accession>
<dbReference type="EMBL" id="BLXT01005922">
    <property type="protein sequence ID" value="GFO27493.1"/>
    <property type="molecule type" value="Genomic_DNA"/>
</dbReference>
<dbReference type="PANTHER" id="PTHR15132:SF1">
    <property type="entry name" value="SNRNA-ACTIVATING PROTEIN COMPLEX SUBUNIT 2"/>
    <property type="match status" value="1"/>
</dbReference>
<gene>
    <name evidence="2" type="ORF">PoB_005399800</name>
</gene>
<name>A0AAV4C909_9GAST</name>